<dbReference type="InterPro" id="IPR036451">
    <property type="entry name" value="CblAdoTrfase-like_sf"/>
</dbReference>
<name>A0A1M4TWB7_9FIRM</name>
<organism evidence="5 6">
    <name type="scientific">Tissierella praeacuta DSM 18095</name>
    <dbReference type="NCBI Taxonomy" id="1123404"/>
    <lineage>
        <taxon>Bacteria</taxon>
        <taxon>Bacillati</taxon>
        <taxon>Bacillota</taxon>
        <taxon>Tissierellia</taxon>
        <taxon>Tissierellales</taxon>
        <taxon>Tissierellaceae</taxon>
        <taxon>Tissierella</taxon>
    </lineage>
</organism>
<keyword evidence="2" id="KW-0547">Nucleotide-binding</keyword>
<dbReference type="GO" id="GO:0005524">
    <property type="term" value="F:ATP binding"/>
    <property type="evidence" value="ECO:0007669"/>
    <property type="project" value="UniProtKB-KW"/>
</dbReference>
<dbReference type="InterPro" id="IPR016030">
    <property type="entry name" value="CblAdoTrfase-like"/>
</dbReference>
<evidence type="ECO:0000259" key="4">
    <source>
        <dbReference type="Pfam" id="PF01923"/>
    </source>
</evidence>
<dbReference type="STRING" id="1123404.SAMN02745784_00889"/>
<sequence length="175" mass="20630">MESKVYRSKYEAYPFLSDEPDDLKCDFEILTDEIASHIGLLRSLIEDENIKDELLLICELVYHINPSLRTFVSVTEDELKWLEERTNTLYNDVKKRCNRFVLTQGCESAAHAHILRTKFKAVVRMLYRYYYGGNEVPNILFDFTNLLSGYFFNLALKLNELNGVEEIEYVSRNYK</sequence>
<reference evidence="6" key="1">
    <citation type="submission" date="2016-11" db="EMBL/GenBank/DDBJ databases">
        <authorList>
            <person name="Varghese N."/>
            <person name="Submissions S."/>
        </authorList>
    </citation>
    <scope>NUCLEOTIDE SEQUENCE [LARGE SCALE GENOMIC DNA]</scope>
    <source>
        <strain evidence="6">DSM 18095</strain>
    </source>
</reference>
<gene>
    <name evidence="5" type="ORF">SAMN02745784_00889</name>
</gene>
<evidence type="ECO:0000313" key="6">
    <source>
        <dbReference type="Proteomes" id="UP000184114"/>
    </source>
</evidence>
<keyword evidence="6" id="KW-1185">Reference proteome</keyword>
<dbReference type="GO" id="GO:0016740">
    <property type="term" value="F:transferase activity"/>
    <property type="evidence" value="ECO:0007669"/>
    <property type="project" value="UniProtKB-KW"/>
</dbReference>
<protein>
    <submittedName>
        <fullName evidence="5">ATP:cob(I)alamin adenosyltransferase</fullName>
    </submittedName>
</protein>
<feature type="domain" description="Cobalamin adenosyltransferase-like" evidence="4">
    <location>
        <begin position="31"/>
        <end position="157"/>
    </location>
</feature>
<accession>A0A1M4TWB7</accession>
<evidence type="ECO:0000256" key="2">
    <source>
        <dbReference type="ARBA" id="ARBA00022741"/>
    </source>
</evidence>
<dbReference type="RefSeq" id="WP_072973540.1">
    <property type="nucleotide sequence ID" value="NZ_FQTY01000002.1"/>
</dbReference>
<dbReference type="Gene3D" id="1.20.1200.10">
    <property type="entry name" value="Cobalamin adenosyltransferase-like"/>
    <property type="match status" value="1"/>
</dbReference>
<dbReference type="GeneID" id="90996272"/>
<dbReference type="AlphaFoldDB" id="A0A1M4TWB7"/>
<dbReference type="SUPFAM" id="SSF89028">
    <property type="entry name" value="Cobalamin adenosyltransferase-like"/>
    <property type="match status" value="1"/>
</dbReference>
<proteinExistence type="predicted"/>
<dbReference type="EMBL" id="FQTY01000002">
    <property type="protein sequence ID" value="SHE48730.1"/>
    <property type="molecule type" value="Genomic_DNA"/>
</dbReference>
<evidence type="ECO:0000256" key="3">
    <source>
        <dbReference type="ARBA" id="ARBA00022840"/>
    </source>
</evidence>
<evidence type="ECO:0000313" key="5">
    <source>
        <dbReference type="EMBL" id="SHE48730.1"/>
    </source>
</evidence>
<evidence type="ECO:0000256" key="1">
    <source>
        <dbReference type="ARBA" id="ARBA00022679"/>
    </source>
</evidence>
<keyword evidence="3" id="KW-0067">ATP-binding</keyword>
<keyword evidence="1 5" id="KW-0808">Transferase</keyword>
<dbReference type="Proteomes" id="UP000184114">
    <property type="component" value="Unassembled WGS sequence"/>
</dbReference>
<dbReference type="Pfam" id="PF01923">
    <property type="entry name" value="Cob_adeno_trans"/>
    <property type="match status" value="1"/>
</dbReference>